<reference evidence="2" key="1">
    <citation type="submission" date="2021-02" db="EMBL/GenBank/DDBJ databases">
        <authorList>
            <person name="Bekaert M."/>
        </authorList>
    </citation>
    <scope>NUCLEOTIDE SEQUENCE</scope>
    <source>
        <strain evidence="2">IoA-00</strain>
    </source>
</reference>
<gene>
    <name evidence="2" type="ORF">LSAA_869</name>
</gene>
<evidence type="ECO:0000313" key="2">
    <source>
        <dbReference type="EMBL" id="CAF2774699.1"/>
    </source>
</evidence>
<dbReference type="AlphaFoldDB" id="A0A7R8H001"/>
<organism evidence="2 3">
    <name type="scientific">Lepeophtheirus salmonis</name>
    <name type="common">Salmon louse</name>
    <name type="synonym">Caligus salmonis</name>
    <dbReference type="NCBI Taxonomy" id="72036"/>
    <lineage>
        <taxon>Eukaryota</taxon>
        <taxon>Metazoa</taxon>
        <taxon>Ecdysozoa</taxon>
        <taxon>Arthropoda</taxon>
        <taxon>Crustacea</taxon>
        <taxon>Multicrustacea</taxon>
        <taxon>Hexanauplia</taxon>
        <taxon>Copepoda</taxon>
        <taxon>Siphonostomatoida</taxon>
        <taxon>Caligidae</taxon>
        <taxon>Lepeophtheirus</taxon>
    </lineage>
</organism>
<dbReference type="EMBL" id="HG994580">
    <property type="protein sequence ID" value="CAF2774699.1"/>
    <property type="molecule type" value="Genomic_DNA"/>
</dbReference>
<dbReference type="Proteomes" id="UP000675881">
    <property type="component" value="Chromosome 1"/>
</dbReference>
<protein>
    <submittedName>
        <fullName evidence="2">(salmon louse) hypothetical protein</fullName>
    </submittedName>
</protein>
<evidence type="ECO:0000313" key="3">
    <source>
        <dbReference type="Proteomes" id="UP000675881"/>
    </source>
</evidence>
<feature type="compositionally biased region" description="Basic and acidic residues" evidence="1">
    <location>
        <begin position="198"/>
        <end position="208"/>
    </location>
</feature>
<dbReference type="OrthoDB" id="8195376at2759"/>
<evidence type="ECO:0000256" key="1">
    <source>
        <dbReference type="SAM" id="MobiDB-lite"/>
    </source>
</evidence>
<accession>A0A7R8H001</accession>
<keyword evidence="3" id="KW-1185">Reference proteome</keyword>
<sequence>MHAGVIPQIFDFDVSSVRDTEKTTPAALPKPEKGSSWAMWSDELTTSSRYLEKKGSVTPSLCRLSSVRVGKTMELQHREDADYFGDLIRGMDEAFSWMESVLFERFCLRELKKSKKESINDYISRLRAKARFSKPLCANCNTSYKNDVLVGTIVKNTYTPKLRQLVLEINIVKLKAPFLCPSVTAPKGNRRPGSSNSRLDRPRRDVQPSKKPCYAYGYSHVPCHASCLATGRDATSAMTMISLVPTASPLEQYC</sequence>
<name>A0A7R8H001_LEPSM</name>
<proteinExistence type="predicted"/>
<feature type="region of interest" description="Disordered" evidence="1">
    <location>
        <begin position="185"/>
        <end position="208"/>
    </location>
</feature>